<evidence type="ECO:0000259" key="4">
    <source>
        <dbReference type="PROSITE" id="PS50125"/>
    </source>
</evidence>
<protein>
    <recommendedName>
        <fullName evidence="4">Guanylate cyclase domain-containing protein</fullName>
    </recommendedName>
</protein>
<dbReference type="Pfam" id="PF00211">
    <property type="entry name" value="Guanylate_cyc"/>
    <property type="match status" value="1"/>
</dbReference>
<dbReference type="PaxDb" id="8022-A0A060WDD8"/>
<gene>
    <name evidence="5" type="ORF">GSONMT00072972001</name>
</gene>
<dbReference type="GO" id="GO:0004016">
    <property type="term" value="F:adenylate cyclase activity"/>
    <property type="evidence" value="ECO:0007669"/>
    <property type="project" value="TreeGrafter"/>
</dbReference>
<organism evidence="5 6">
    <name type="scientific">Oncorhynchus mykiss</name>
    <name type="common">Rainbow trout</name>
    <name type="synonym">Salmo gairdneri</name>
    <dbReference type="NCBI Taxonomy" id="8022"/>
    <lineage>
        <taxon>Eukaryota</taxon>
        <taxon>Metazoa</taxon>
        <taxon>Chordata</taxon>
        <taxon>Craniata</taxon>
        <taxon>Vertebrata</taxon>
        <taxon>Euteleostomi</taxon>
        <taxon>Actinopterygii</taxon>
        <taxon>Neopterygii</taxon>
        <taxon>Teleostei</taxon>
        <taxon>Protacanthopterygii</taxon>
        <taxon>Salmoniformes</taxon>
        <taxon>Salmonidae</taxon>
        <taxon>Salmoninae</taxon>
        <taxon>Oncorhynchus</taxon>
    </lineage>
</organism>
<feature type="domain" description="Guanylate cyclase" evidence="4">
    <location>
        <begin position="58"/>
        <end position="189"/>
    </location>
</feature>
<evidence type="ECO:0000256" key="3">
    <source>
        <dbReference type="ARBA" id="ARBA00023239"/>
    </source>
</evidence>
<dbReference type="PANTHER" id="PTHR16305">
    <property type="entry name" value="TESTICULAR SOLUBLE ADENYLYL CYCLASE"/>
    <property type="match status" value="1"/>
</dbReference>
<name>A0A060WDD8_ONCMY</name>
<dbReference type="GO" id="GO:0009190">
    <property type="term" value="P:cyclic nucleotide biosynthetic process"/>
    <property type="evidence" value="ECO:0007669"/>
    <property type="project" value="InterPro"/>
</dbReference>
<keyword evidence="3" id="KW-0456">Lyase</keyword>
<dbReference type="AlphaFoldDB" id="A0A060WDD8"/>
<dbReference type="PANTHER" id="PTHR16305:SF28">
    <property type="entry name" value="GUANYLATE CYCLASE DOMAIN-CONTAINING PROTEIN"/>
    <property type="match status" value="1"/>
</dbReference>
<keyword evidence="1" id="KW-0547">Nucleotide-binding</keyword>
<reference evidence="5" key="1">
    <citation type="journal article" date="2014" name="Nat. Commun.">
        <title>The rainbow trout genome provides novel insights into evolution after whole-genome duplication in vertebrates.</title>
        <authorList>
            <person name="Berthelot C."/>
            <person name="Brunet F."/>
            <person name="Chalopin D."/>
            <person name="Juanchich A."/>
            <person name="Bernard M."/>
            <person name="Noel B."/>
            <person name="Bento P."/>
            <person name="Da Silva C."/>
            <person name="Labadie K."/>
            <person name="Alberti A."/>
            <person name="Aury J.M."/>
            <person name="Louis A."/>
            <person name="Dehais P."/>
            <person name="Bardou P."/>
            <person name="Montfort J."/>
            <person name="Klopp C."/>
            <person name="Cabau C."/>
            <person name="Gaspin C."/>
            <person name="Thorgaard G.H."/>
            <person name="Boussaha M."/>
            <person name="Quillet E."/>
            <person name="Guyomard R."/>
            <person name="Galiana D."/>
            <person name="Bobe J."/>
            <person name="Volff J.N."/>
            <person name="Genet C."/>
            <person name="Wincker P."/>
            <person name="Jaillon O."/>
            <person name="Roest Crollius H."/>
            <person name="Guiguen Y."/>
        </authorList>
    </citation>
    <scope>NUCLEOTIDE SEQUENCE [LARGE SCALE GENOMIC DNA]</scope>
</reference>
<sequence>MHPYQWNPKLFHFMVLTFNCCANDRSLCTRLELRSCGFASQISSVHGSETEMHGIQVTFSFTNLTEKFSLSSKKGYGADELTRTLNSYIGEIVSHILDAGGDILNYAGDAILALWTVERVQLSEVISLVVKCSLNIQDQCGVRETEVGCQLKVKIGISAGKLSKVIVGDEISQYFVVIGRAVDEVRLAEGLAVASTIILSPNAWELCERDNIAIDPIENERAVKVRYIKREPSFSVEKYQDSIGTSVEHDKVTRGTVTRVARYQPVIFLLLRLCCNILTSPFFWSTECVRRASRLMPNAELEKTLRKYIMKTVLQKVRTYLLPSTFCTIAKVVSFFPNQNHYL</sequence>
<evidence type="ECO:0000313" key="5">
    <source>
        <dbReference type="EMBL" id="CDQ65288.1"/>
    </source>
</evidence>
<evidence type="ECO:0000256" key="1">
    <source>
        <dbReference type="ARBA" id="ARBA00022741"/>
    </source>
</evidence>
<keyword evidence="2" id="KW-0067">ATP-binding</keyword>
<dbReference type="FunFam" id="3.30.70.1230:FF:000021">
    <property type="entry name" value="Adenylate cyclase type 10"/>
    <property type="match status" value="1"/>
</dbReference>
<dbReference type="GO" id="GO:0005737">
    <property type="term" value="C:cytoplasm"/>
    <property type="evidence" value="ECO:0007669"/>
    <property type="project" value="TreeGrafter"/>
</dbReference>
<dbReference type="InterPro" id="IPR001054">
    <property type="entry name" value="A/G_cyclase"/>
</dbReference>
<dbReference type="Proteomes" id="UP000193380">
    <property type="component" value="Unassembled WGS sequence"/>
</dbReference>
<dbReference type="STRING" id="8022.A0A060WDD8"/>
<reference evidence="5" key="2">
    <citation type="submission" date="2014-03" db="EMBL/GenBank/DDBJ databases">
        <authorList>
            <person name="Genoscope - CEA"/>
        </authorList>
    </citation>
    <scope>NUCLEOTIDE SEQUENCE</scope>
</reference>
<dbReference type="GO" id="GO:0005524">
    <property type="term" value="F:ATP binding"/>
    <property type="evidence" value="ECO:0007669"/>
    <property type="project" value="UniProtKB-KW"/>
</dbReference>
<accession>A0A060WDD8</accession>
<evidence type="ECO:0000256" key="2">
    <source>
        <dbReference type="ARBA" id="ARBA00022840"/>
    </source>
</evidence>
<dbReference type="PROSITE" id="PS50125">
    <property type="entry name" value="GUANYLATE_CYCLASE_2"/>
    <property type="match status" value="1"/>
</dbReference>
<dbReference type="GO" id="GO:0035556">
    <property type="term" value="P:intracellular signal transduction"/>
    <property type="evidence" value="ECO:0007669"/>
    <property type="project" value="InterPro"/>
</dbReference>
<dbReference type="CDD" id="cd07302">
    <property type="entry name" value="CHD"/>
    <property type="match status" value="1"/>
</dbReference>
<dbReference type="Gene3D" id="3.30.70.1230">
    <property type="entry name" value="Nucleotide cyclase"/>
    <property type="match status" value="1"/>
</dbReference>
<dbReference type="SUPFAM" id="SSF55073">
    <property type="entry name" value="Nucleotide cyclase"/>
    <property type="match status" value="1"/>
</dbReference>
<proteinExistence type="predicted"/>
<dbReference type="EMBL" id="FR904501">
    <property type="protein sequence ID" value="CDQ65288.1"/>
    <property type="molecule type" value="Genomic_DNA"/>
</dbReference>
<dbReference type="InterPro" id="IPR029787">
    <property type="entry name" value="Nucleotide_cyclase"/>
</dbReference>
<evidence type="ECO:0000313" key="6">
    <source>
        <dbReference type="Proteomes" id="UP000193380"/>
    </source>
</evidence>